<evidence type="ECO:0000256" key="11">
    <source>
        <dbReference type="ARBA" id="ARBA00074372"/>
    </source>
</evidence>
<evidence type="ECO:0000256" key="10">
    <source>
        <dbReference type="ARBA" id="ARBA00066767"/>
    </source>
</evidence>
<dbReference type="InterPro" id="IPR042203">
    <property type="entry name" value="Leu/Phe-tRNA_Trfase_C"/>
</dbReference>
<accession>A0A484HPJ0</accession>
<evidence type="ECO:0000256" key="12">
    <source>
        <dbReference type="ARBA" id="ARBA00077136"/>
    </source>
</evidence>
<evidence type="ECO:0000313" key="16">
    <source>
        <dbReference type="EMBL" id="VEN74775.1"/>
    </source>
</evidence>
<comment type="subcellular location">
    <subcellularLocation>
        <location evidence="1 15">Cytoplasm</location>
    </subcellularLocation>
</comment>
<reference evidence="16" key="1">
    <citation type="submission" date="2019-01" db="EMBL/GenBank/DDBJ databases">
        <authorList>
            <consortium name="Genoscope - CEA"/>
            <person name="William W."/>
        </authorList>
    </citation>
    <scope>NUCLEOTIDE SEQUENCE</scope>
    <source>
        <strain evidence="16">CR-1</strain>
    </source>
</reference>
<evidence type="ECO:0000256" key="6">
    <source>
        <dbReference type="ARBA" id="ARBA00050652"/>
    </source>
</evidence>
<evidence type="ECO:0000256" key="8">
    <source>
        <dbReference type="ARBA" id="ARBA00054043"/>
    </source>
</evidence>
<dbReference type="InterPro" id="IPR004616">
    <property type="entry name" value="Leu/Phe-tRNA_Trfase"/>
</dbReference>
<comment type="similarity">
    <text evidence="9 15">Belongs to the L/F-transferase family.</text>
</comment>
<keyword evidence="2 15" id="KW-0963">Cytoplasm</keyword>
<dbReference type="EMBL" id="CAACVI010000045">
    <property type="protein sequence ID" value="VEN74775.1"/>
    <property type="molecule type" value="Genomic_DNA"/>
</dbReference>
<dbReference type="GO" id="GO:0008914">
    <property type="term" value="F:leucyl-tRNA--protein transferase activity"/>
    <property type="evidence" value="ECO:0007669"/>
    <property type="project" value="UniProtKB-UniRule"/>
</dbReference>
<dbReference type="GO" id="GO:0005737">
    <property type="term" value="C:cytoplasm"/>
    <property type="evidence" value="ECO:0007669"/>
    <property type="project" value="UniProtKB-SubCell"/>
</dbReference>
<evidence type="ECO:0000256" key="2">
    <source>
        <dbReference type="ARBA" id="ARBA00022490"/>
    </source>
</evidence>
<evidence type="ECO:0000256" key="9">
    <source>
        <dbReference type="ARBA" id="ARBA00061535"/>
    </source>
</evidence>
<dbReference type="FunFam" id="3.30.70.3550:FF:000001">
    <property type="entry name" value="Leucyl/phenylalanyl-tRNA--protein transferase"/>
    <property type="match status" value="1"/>
</dbReference>
<name>A0A484HPJ0_9BACT</name>
<comment type="function">
    <text evidence="8 15">Functions in the N-end rule pathway of protein degradation where it conjugates Leu, Phe and, less efficiently, Met from aminoacyl-tRNAs to the N-termini of proteins containing an N-terminal arginine or lysine.</text>
</comment>
<keyword evidence="4 15" id="KW-0012">Acyltransferase</keyword>
<dbReference type="Pfam" id="PF03588">
    <property type="entry name" value="Leu_Phe_trans"/>
    <property type="match status" value="1"/>
</dbReference>
<dbReference type="InterPro" id="IPR042221">
    <property type="entry name" value="Leu/Phe-tRNA_Trfase_N"/>
</dbReference>
<dbReference type="PANTHER" id="PTHR30098:SF2">
    <property type="entry name" value="LEUCYL_PHENYLALANYL-TRNA--PROTEIN TRANSFERASE"/>
    <property type="match status" value="1"/>
</dbReference>
<dbReference type="InterPro" id="IPR016181">
    <property type="entry name" value="Acyl_CoA_acyltransferase"/>
</dbReference>
<evidence type="ECO:0000256" key="1">
    <source>
        <dbReference type="ARBA" id="ARBA00004496"/>
    </source>
</evidence>
<evidence type="ECO:0000256" key="15">
    <source>
        <dbReference type="HAMAP-Rule" id="MF_00688"/>
    </source>
</evidence>
<proteinExistence type="inferred from homology"/>
<evidence type="ECO:0000256" key="4">
    <source>
        <dbReference type="ARBA" id="ARBA00023315"/>
    </source>
</evidence>
<dbReference type="NCBIfam" id="TIGR00667">
    <property type="entry name" value="aat"/>
    <property type="match status" value="1"/>
</dbReference>
<comment type="catalytic activity">
    <reaction evidence="7 15">
        <text>N-terminal L-lysyl-[protein] + L-leucyl-tRNA(Leu) = N-terminal L-leucyl-L-lysyl-[protein] + tRNA(Leu) + H(+)</text>
        <dbReference type="Rhea" id="RHEA:12340"/>
        <dbReference type="Rhea" id="RHEA-COMP:9613"/>
        <dbReference type="Rhea" id="RHEA-COMP:9622"/>
        <dbReference type="Rhea" id="RHEA-COMP:12670"/>
        <dbReference type="Rhea" id="RHEA-COMP:12671"/>
        <dbReference type="ChEBI" id="CHEBI:15378"/>
        <dbReference type="ChEBI" id="CHEBI:65249"/>
        <dbReference type="ChEBI" id="CHEBI:78442"/>
        <dbReference type="ChEBI" id="CHEBI:78494"/>
        <dbReference type="ChEBI" id="CHEBI:133043"/>
        <dbReference type="EC" id="2.3.2.6"/>
    </reaction>
</comment>
<dbReference type="EC" id="2.3.2.6" evidence="10 15"/>
<dbReference type="GO" id="GO:0030163">
    <property type="term" value="P:protein catabolic process"/>
    <property type="evidence" value="ECO:0007669"/>
    <property type="project" value="UniProtKB-UniRule"/>
</dbReference>
<dbReference type="AlphaFoldDB" id="A0A484HPJ0"/>
<dbReference type="Gene3D" id="3.40.630.70">
    <property type="entry name" value="Leucyl/phenylalanyl-tRNA-protein transferase, C-terminal domain"/>
    <property type="match status" value="1"/>
</dbReference>
<dbReference type="Gene3D" id="3.30.70.3550">
    <property type="entry name" value="Leucyl/phenylalanyl-tRNA-protein transferase, N-terminal domain"/>
    <property type="match status" value="1"/>
</dbReference>
<dbReference type="PANTHER" id="PTHR30098">
    <property type="entry name" value="LEUCYL/PHENYLALANYL-TRNA--PROTEIN TRANSFERASE"/>
    <property type="match status" value="1"/>
</dbReference>
<comment type="catalytic activity">
    <reaction evidence="6 15">
        <text>N-terminal L-arginyl-[protein] + L-leucyl-tRNA(Leu) = N-terminal L-leucyl-L-arginyl-[protein] + tRNA(Leu) + H(+)</text>
        <dbReference type="Rhea" id="RHEA:50416"/>
        <dbReference type="Rhea" id="RHEA-COMP:9613"/>
        <dbReference type="Rhea" id="RHEA-COMP:9622"/>
        <dbReference type="Rhea" id="RHEA-COMP:12672"/>
        <dbReference type="Rhea" id="RHEA-COMP:12673"/>
        <dbReference type="ChEBI" id="CHEBI:15378"/>
        <dbReference type="ChEBI" id="CHEBI:64719"/>
        <dbReference type="ChEBI" id="CHEBI:78442"/>
        <dbReference type="ChEBI" id="CHEBI:78494"/>
        <dbReference type="ChEBI" id="CHEBI:133044"/>
        <dbReference type="EC" id="2.3.2.6"/>
    </reaction>
</comment>
<dbReference type="HAMAP" id="MF_00688">
    <property type="entry name" value="Leu_Phe_trans"/>
    <property type="match status" value="1"/>
</dbReference>
<organism evidence="16">
    <name type="scientific">uncultured Desulfobacteraceae bacterium</name>
    <dbReference type="NCBI Taxonomy" id="218296"/>
    <lineage>
        <taxon>Bacteria</taxon>
        <taxon>Pseudomonadati</taxon>
        <taxon>Thermodesulfobacteriota</taxon>
        <taxon>Desulfobacteria</taxon>
        <taxon>Desulfobacterales</taxon>
        <taxon>Desulfobacteraceae</taxon>
        <taxon>environmental samples</taxon>
    </lineage>
</organism>
<protein>
    <recommendedName>
        <fullName evidence="11 15">Leucyl/phenylalanyl-tRNA--protein transferase</fullName>
        <ecNumber evidence="10 15">2.3.2.6</ecNumber>
    </recommendedName>
    <alternativeName>
        <fullName evidence="12 15">L/F-transferase</fullName>
    </alternativeName>
    <alternativeName>
        <fullName evidence="13 15">Leucyltransferase</fullName>
    </alternativeName>
    <alternativeName>
        <fullName evidence="14 15">Phenyalanyltransferase</fullName>
    </alternativeName>
</protein>
<evidence type="ECO:0000256" key="3">
    <source>
        <dbReference type="ARBA" id="ARBA00022679"/>
    </source>
</evidence>
<dbReference type="SUPFAM" id="SSF55729">
    <property type="entry name" value="Acyl-CoA N-acyltransferases (Nat)"/>
    <property type="match status" value="1"/>
</dbReference>
<evidence type="ECO:0000256" key="5">
    <source>
        <dbReference type="ARBA" id="ARBA00050607"/>
    </source>
</evidence>
<evidence type="ECO:0000256" key="14">
    <source>
        <dbReference type="ARBA" id="ARBA00083640"/>
    </source>
</evidence>
<comment type="catalytic activity">
    <reaction evidence="5 15">
        <text>L-phenylalanyl-tRNA(Phe) + an N-terminal L-alpha-aminoacyl-[protein] = an N-terminal L-phenylalanyl-L-alpha-aminoacyl-[protein] + tRNA(Phe)</text>
        <dbReference type="Rhea" id="RHEA:43632"/>
        <dbReference type="Rhea" id="RHEA-COMP:9668"/>
        <dbReference type="Rhea" id="RHEA-COMP:9699"/>
        <dbReference type="Rhea" id="RHEA-COMP:10636"/>
        <dbReference type="Rhea" id="RHEA-COMP:10637"/>
        <dbReference type="ChEBI" id="CHEBI:78442"/>
        <dbReference type="ChEBI" id="CHEBI:78531"/>
        <dbReference type="ChEBI" id="CHEBI:78597"/>
        <dbReference type="ChEBI" id="CHEBI:83561"/>
        <dbReference type="EC" id="2.3.2.6"/>
    </reaction>
</comment>
<gene>
    <name evidence="15 16" type="primary">aat</name>
    <name evidence="16" type="ORF">EPICR_50051</name>
</gene>
<evidence type="ECO:0000256" key="7">
    <source>
        <dbReference type="ARBA" id="ARBA00051538"/>
    </source>
</evidence>
<evidence type="ECO:0000256" key="13">
    <source>
        <dbReference type="ARBA" id="ARBA00077165"/>
    </source>
</evidence>
<keyword evidence="3 15" id="KW-0808">Transferase</keyword>
<sequence>MPVFRLPAEPVFPPAELAREDGLLAVGGDLSPERLIMAYRMGIFPWFSEGQPILWWSPDPRMALEPSGLAVSRRLKRTLKKKAFQITVDTAFDRVVEACAGPRSGERHGTWITPEMIRAYGRLSREGYAHSFEAWHEGELAGGLYGVCLGGVFFGESMFHRVPDASKAALAALADYARRHDFDMIDCQTPTGHLARMGAGEISRGVFLERLERSLLKKTPRGRWTMGPMET</sequence>